<name>A0AA41QFR7_9MICO</name>
<evidence type="ECO:0000256" key="1">
    <source>
        <dbReference type="SAM" id="MobiDB-lite"/>
    </source>
</evidence>
<protein>
    <submittedName>
        <fullName evidence="2">Uncharacterized protein</fullName>
    </submittedName>
</protein>
<dbReference type="Proteomes" id="UP001165405">
    <property type="component" value="Unassembled WGS sequence"/>
</dbReference>
<dbReference type="RefSeq" id="WP_236090111.1">
    <property type="nucleotide sequence ID" value="NZ_JAKGSG010000041.1"/>
</dbReference>
<reference evidence="2" key="1">
    <citation type="submission" date="2022-01" db="EMBL/GenBank/DDBJ databases">
        <title>Antribacter sp. nov., isolated from Guizhou of China.</title>
        <authorList>
            <person name="Chengliang C."/>
            <person name="Ya Z."/>
        </authorList>
    </citation>
    <scope>NUCLEOTIDE SEQUENCE</scope>
    <source>
        <strain evidence="2">KLBMP 9083</strain>
    </source>
</reference>
<comment type="caution">
    <text evidence="2">The sequence shown here is derived from an EMBL/GenBank/DDBJ whole genome shotgun (WGS) entry which is preliminary data.</text>
</comment>
<evidence type="ECO:0000313" key="2">
    <source>
        <dbReference type="EMBL" id="MCF4122317.1"/>
    </source>
</evidence>
<keyword evidence="3" id="KW-1185">Reference proteome</keyword>
<dbReference type="AlphaFoldDB" id="A0AA41QFR7"/>
<feature type="region of interest" description="Disordered" evidence="1">
    <location>
        <begin position="28"/>
        <end position="52"/>
    </location>
</feature>
<organism evidence="2 3">
    <name type="scientific">Antribacter soli</name>
    <dbReference type="NCBI Taxonomy" id="2910976"/>
    <lineage>
        <taxon>Bacteria</taxon>
        <taxon>Bacillati</taxon>
        <taxon>Actinomycetota</taxon>
        <taxon>Actinomycetes</taxon>
        <taxon>Micrococcales</taxon>
        <taxon>Promicromonosporaceae</taxon>
        <taxon>Antribacter</taxon>
    </lineage>
</organism>
<gene>
    <name evidence="2" type="ORF">L1785_15165</name>
</gene>
<sequence>MLGRSERESPAHAALAARIAGWGVAPAGRPDGGPAAPAVAQRGAAPPGPAGAAGVLDDTVDLLDLGTTADTLATVASIDDLAAVVHLGHPEQPSPELEQALLEGASSLIVTGAVPVPNQWVWVGPPGGGQGDQVIVDEAGMRDCRTVLRSLGASPRLVPTRTPVEERVLIAGPAGSLVIERSRVPAGLVELPDSAALQGRAPVWYGLLEARRTWPAFTKPAQVWLAFGPYDDHRGSLQPTLALIADAGIDLQHLRSQASQMGPHVFFTSFSCPTSVMLDELVARLDDNGIAHRTLAVLPGTSFVPGPESLAPQWAR</sequence>
<proteinExistence type="predicted"/>
<accession>A0AA41QFR7</accession>
<dbReference type="EMBL" id="JAKGSG010000041">
    <property type="protein sequence ID" value="MCF4122317.1"/>
    <property type="molecule type" value="Genomic_DNA"/>
</dbReference>
<evidence type="ECO:0000313" key="3">
    <source>
        <dbReference type="Proteomes" id="UP001165405"/>
    </source>
</evidence>